<name>A0ABU4A1X6_9SPHN</name>
<dbReference type="EMBL" id="JAPTHD010000018">
    <property type="protein sequence ID" value="MDV5825740.1"/>
    <property type="molecule type" value="Genomic_DNA"/>
</dbReference>
<proteinExistence type="predicted"/>
<dbReference type="InterPro" id="IPR000595">
    <property type="entry name" value="cNMP-bd_dom"/>
</dbReference>
<accession>A0ABU4A1X6</accession>
<keyword evidence="7" id="KW-1185">Reference proteome</keyword>
<evidence type="ECO:0000313" key="6">
    <source>
        <dbReference type="EMBL" id="MDV5825740.1"/>
    </source>
</evidence>
<dbReference type="Pfam" id="PF00027">
    <property type="entry name" value="cNMP_binding"/>
    <property type="match status" value="1"/>
</dbReference>
<evidence type="ECO:0000259" key="4">
    <source>
        <dbReference type="PROSITE" id="PS50042"/>
    </source>
</evidence>
<organism evidence="6 7">
    <name type="scientific">Sphingobium naphthae</name>
    <dbReference type="NCBI Taxonomy" id="1886786"/>
    <lineage>
        <taxon>Bacteria</taxon>
        <taxon>Pseudomonadati</taxon>
        <taxon>Pseudomonadota</taxon>
        <taxon>Alphaproteobacteria</taxon>
        <taxon>Sphingomonadales</taxon>
        <taxon>Sphingomonadaceae</taxon>
        <taxon>Sphingobium</taxon>
    </lineage>
</organism>
<keyword evidence="1" id="KW-0805">Transcription regulation</keyword>
<dbReference type="CDD" id="cd00092">
    <property type="entry name" value="HTH_CRP"/>
    <property type="match status" value="1"/>
</dbReference>
<dbReference type="InterPro" id="IPR014710">
    <property type="entry name" value="RmlC-like_jellyroll"/>
</dbReference>
<dbReference type="SUPFAM" id="SSF46785">
    <property type="entry name" value="Winged helix' DNA-binding domain"/>
    <property type="match status" value="1"/>
</dbReference>
<dbReference type="RefSeq" id="WP_317518085.1">
    <property type="nucleotide sequence ID" value="NZ_JAPTHD010000018.1"/>
</dbReference>
<dbReference type="InterPro" id="IPR012318">
    <property type="entry name" value="HTH_CRP"/>
</dbReference>
<evidence type="ECO:0000256" key="1">
    <source>
        <dbReference type="ARBA" id="ARBA00023015"/>
    </source>
</evidence>
<dbReference type="PROSITE" id="PS51063">
    <property type="entry name" value="HTH_CRP_2"/>
    <property type="match status" value="1"/>
</dbReference>
<evidence type="ECO:0000256" key="2">
    <source>
        <dbReference type="ARBA" id="ARBA00023125"/>
    </source>
</evidence>
<dbReference type="PANTHER" id="PTHR24567:SF68">
    <property type="entry name" value="DNA-BINDING TRANSCRIPTIONAL DUAL REGULATOR CRP"/>
    <property type="match status" value="1"/>
</dbReference>
<dbReference type="CDD" id="cd00038">
    <property type="entry name" value="CAP_ED"/>
    <property type="match status" value="1"/>
</dbReference>
<protein>
    <submittedName>
        <fullName evidence="6">Crp/Fnr family transcriptional regulator</fullName>
    </submittedName>
</protein>
<dbReference type="PROSITE" id="PS50042">
    <property type="entry name" value="CNMP_BINDING_3"/>
    <property type="match status" value="1"/>
</dbReference>
<feature type="domain" description="Cyclic nucleotide-binding" evidence="4">
    <location>
        <begin position="6"/>
        <end position="80"/>
    </location>
</feature>
<dbReference type="Gene3D" id="2.60.120.10">
    <property type="entry name" value="Jelly Rolls"/>
    <property type="match status" value="1"/>
</dbReference>
<comment type="caution">
    <text evidence="6">The sequence shown here is derived from an EMBL/GenBank/DDBJ whole genome shotgun (WGS) entry which is preliminary data.</text>
</comment>
<evidence type="ECO:0000313" key="7">
    <source>
        <dbReference type="Proteomes" id="UP001185984"/>
    </source>
</evidence>
<dbReference type="InterPro" id="IPR036390">
    <property type="entry name" value="WH_DNA-bd_sf"/>
</dbReference>
<feature type="domain" description="HTH crp-type" evidence="5">
    <location>
        <begin position="136"/>
        <end position="209"/>
    </location>
</feature>
<reference evidence="7" key="1">
    <citation type="journal article" date="2022" name="J Environ Chem Eng">
        <title>Biodegradation of petroleum oil using a constructed nonpathogenic and heavy metal-tolerant bacterial consortium isolated from marine sponges.</title>
        <authorList>
            <person name="Dechsakulwatana C."/>
            <person name="Rungsihiranrut A."/>
            <person name="Muangchinda C."/>
            <person name="Ningthoujam R."/>
            <person name="Klankeo P."/>
            <person name="Pinyakong O."/>
        </authorList>
    </citation>
    <scope>NUCLEOTIDE SEQUENCE [LARGE SCALE GENOMIC DNA]</scope>
    <source>
        <strain evidence="7">MO2-4</strain>
    </source>
</reference>
<dbReference type="InterPro" id="IPR036388">
    <property type="entry name" value="WH-like_DNA-bd_sf"/>
</dbReference>
<dbReference type="Gene3D" id="1.10.10.10">
    <property type="entry name" value="Winged helix-like DNA-binding domain superfamily/Winged helix DNA-binding domain"/>
    <property type="match status" value="1"/>
</dbReference>
<keyword evidence="3" id="KW-0804">Transcription</keyword>
<dbReference type="InterPro" id="IPR018490">
    <property type="entry name" value="cNMP-bd_dom_sf"/>
</dbReference>
<gene>
    <name evidence="6" type="ORF">O0R41_19225</name>
</gene>
<dbReference type="InterPro" id="IPR050397">
    <property type="entry name" value="Env_Response_Regulators"/>
</dbReference>
<dbReference type="SUPFAM" id="SSF51206">
    <property type="entry name" value="cAMP-binding domain-like"/>
    <property type="match status" value="1"/>
</dbReference>
<dbReference type="Pfam" id="PF13545">
    <property type="entry name" value="HTH_Crp_2"/>
    <property type="match status" value="1"/>
</dbReference>
<evidence type="ECO:0000259" key="5">
    <source>
        <dbReference type="PROSITE" id="PS51063"/>
    </source>
</evidence>
<dbReference type="SMART" id="SM00419">
    <property type="entry name" value="HTH_CRP"/>
    <property type="match status" value="1"/>
</dbReference>
<dbReference type="Proteomes" id="UP001185984">
    <property type="component" value="Unassembled WGS sequence"/>
</dbReference>
<keyword evidence="2" id="KW-0238">DNA-binding</keyword>
<dbReference type="PRINTS" id="PR00034">
    <property type="entry name" value="HTHCRP"/>
</dbReference>
<sequence>MQSAFLSKEERQLLEAAILPPRVIRAGTDLAREGERADSLFIVADGWACRYSTTSDGRRQLPALLLPGDVGNLDSLLFDRLDYGVRTLTEATIVTLPRDRALALAAQHPGIARMFTWLALVENAILGKWALSLGRRSAKERLAHLLCELSVRLGNDDEAESSFDLPLTQEHIADALGLTPVHVNRTMQQLRTEGLIVSGNRKMTLPDVVSLRKLGGFDPGYLHIAPPADTQLC</sequence>
<evidence type="ECO:0000256" key="3">
    <source>
        <dbReference type="ARBA" id="ARBA00023163"/>
    </source>
</evidence>
<dbReference type="PANTHER" id="PTHR24567">
    <property type="entry name" value="CRP FAMILY TRANSCRIPTIONAL REGULATORY PROTEIN"/>
    <property type="match status" value="1"/>
</dbReference>
<dbReference type="SMART" id="SM00100">
    <property type="entry name" value="cNMP"/>
    <property type="match status" value="1"/>
</dbReference>